<evidence type="ECO:0000256" key="1">
    <source>
        <dbReference type="SAM" id="MobiDB-lite"/>
    </source>
</evidence>
<name>A0ABY7ZA52_9PSED</name>
<proteinExistence type="predicted"/>
<evidence type="ECO:0000313" key="2">
    <source>
        <dbReference type="EMBL" id="WDR36571.1"/>
    </source>
</evidence>
<dbReference type="RefSeq" id="WP_252191614.1">
    <property type="nucleotide sequence ID" value="NZ_CP101655.1"/>
</dbReference>
<feature type="region of interest" description="Disordered" evidence="1">
    <location>
        <begin position="127"/>
        <end position="147"/>
    </location>
</feature>
<gene>
    <name evidence="2" type="ORF">NN484_02300</name>
</gene>
<accession>A0ABY7ZA52</accession>
<dbReference type="Proteomes" id="UP001222282">
    <property type="component" value="Chromosome"/>
</dbReference>
<dbReference type="EMBL" id="CP101655">
    <property type="protein sequence ID" value="WDR36571.1"/>
    <property type="molecule type" value="Genomic_DNA"/>
</dbReference>
<protein>
    <submittedName>
        <fullName evidence="2">Phage tail assembly chaperone</fullName>
    </submittedName>
</protein>
<sequence>MTDIILFSPSTCGAYLPNVHELDIPDDVVPVSLLNWEALLNELATTPKKIGAGPDGHPILVEPPPFDRETLQSIELEWRNAQLASTDTLVSRHRDELEGSGLTTLTAMQYSDLQTYRQRLRQWPQREEFPSNQYRPPMPDWLIEKTQ</sequence>
<organism evidence="2 3">
    <name type="scientific">Pseudomonas serboccidentalis</name>
    <dbReference type="NCBI Taxonomy" id="2964670"/>
    <lineage>
        <taxon>Bacteria</taxon>
        <taxon>Pseudomonadati</taxon>
        <taxon>Pseudomonadota</taxon>
        <taxon>Gammaproteobacteria</taxon>
        <taxon>Pseudomonadales</taxon>
        <taxon>Pseudomonadaceae</taxon>
        <taxon>Pseudomonas</taxon>
    </lineage>
</organism>
<evidence type="ECO:0000313" key="3">
    <source>
        <dbReference type="Proteomes" id="UP001222282"/>
    </source>
</evidence>
<reference evidence="2 3" key="1">
    <citation type="submission" date="2022-07" db="EMBL/GenBank/DDBJ databases">
        <authorList>
            <person name="Abrouk D."/>
            <person name="Moenne-Loccoz Y."/>
            <person name="Todorovic I."/>
            <person name="Raicevic V."/>
            <person name="Jovicic-Petrovic J."/>
        </authorList>
    </citation>
    <scope>NUCLEOTIDE SEQUENCE [LARGE SCALE GENOMIC DNA]</scope>
    <source>
        <strain evidence="3">IT-P374</strain>
    </source>
</reference>
<keyword evidence="3" id="KW-1185">Reference proteome</keyword>